<dbReference type="KEGG" id="carl:PXC00_10275"/>
<reference evidence="2" key="2">
    <citation type="submission" date="2024-06" db="EMBL/GenBank/DDBJ databases">
        <title>Caproicibacterium argilliputei sp. nov, a novel caproic acid producing anaerobic bacterium isolated from pit mud.</title>
        <authorList>
            <person name="Zeng C."/>
        </authorList>
    </citation>
    <scope>NUCLEOTIDE SEQUENCE [LARGE SCALE GENOMIC DNA]</scope>
    <source>
        <strain evidence="2">ZCY20-5</strain>
    </source>
</reference>
<dbReference type="Proteomes" id="UP001300604">
    <property type="component" value="Chromosome"/>
</dbReference>
<keyword evidence="2" id="KW-1185">Reference proteome</keyword>
<dbReference type="RefSeq" id="WP_275845417.1">
    <property type="nucleotide sequence ID" value="NZ_CP135996.1"/>
</dbReference>
<reference evidence="2" key="3">
    <citation type="submission" date="2024-06" db="EMBL/GenBank/DDBJ databases">
        <authorList>
            <person name="Zeng C."/>
        </authorList>
    </citation>
    <scope>NUCLEOTIDE SEQUENCE [LARGE SCALE GENOMIC DNA]</scope>
    <source>
        <strain evidence="2">ZCY20-5</strain>
    </source>
</reference>
<protein>
    <submittedName>
        <fullName evidence="1">Uncharacterized protein</fullName>
    </submittedName>
</protein>
<reference evidence="1 2" key="1">
    <citation type="submission" date="2024-06" db="EMBL/GenBank/DDBJ databases">
        <title>Caproicibacterium argilliputei sp. nov, a novel caproic acid producing anaerobic bacterium isolated from pit mud.</title>
        <authorList>
            <person name="Xia S."/>
        </authorList>
    </citation>
    <scope>NUCLEOTIDE SEQUENCE [LARGE SCALE GENOMIC DNA]</scope>
    <source>
        <strain evidence="1 2">ZCY20-5</strain>
    </source>
</reference>
<evidence type="ECO:0000313" key="1">
    <source>
        <dbReference type="EMBL" id="WOC31593.1"/>
    </source>
</evidence>
<dbReference type="AlphaFoldDB" id="A0AA97H2V6"/>
<accession>A0AA97H2V6</accession>
<name>A0AA97H2V6_9FIRM</name>
<proteinExistence type="predicted"/>
<dbReference type="EMBL" id="CP135996">
    <property type="protein sequence ID" value="WOC31593.1"/>
    <property type="molecule type" value="Genomic_DNA"/>
</dbReference>
<organism evidence="1 2">
    <name type="scientific">Caproicibacterium argilliputei</name>
    <dbReference type="NCBI Taxonomy" id="3030016"/>
    <lineage>
        <taxon>Bacteria</taxon>
        <taxon>Bacillati</taxon>
        <taxon>Bacillota</taxon>
        <taxon>Clostridia</taxon>
        <taxon>Eubacteriales</taxon>
        <taxon>Oscillospiraceae</taxon>
        <taxon>Caproicibacterium</taxon>
    </lineage>
</organism>
<gene>
    <name evidence="1" type="ORF">PXC00_10275</name>
</gene>
<evidence type="ECO:0000313" key="2">
    <source>
        <dbReference type="Proteomes" id="UP001300604"/>
    </source>
</evidence>
<sequence>MAQTSREKGMLEKFEEFTQMISGLEGGLTLKDLLPDAFLQKYTQFQNFEELCAASGTNIETVDDLSKLSDDVVKAKTQFSTTEEMMSKAVETYVASAFNE</sequence>